<dbReference type="GO" id="GO:0046920">
    <property type="term" value="F:alpha-(1-&gt;3)-fucosyltransferase activity"/>
    <property type="evidence" value="ECO:0007669"/>
    <property type="project" value="TreeGrafter"/>
</dbReference>
<keyword evidence="2" id="KW-0328">Glycosyltransferase</keyword>
<evidence type="ECO:0000256" key="2">
    <source>
        <dbReference type="ARBA" id="ARBA00022676"/>
    </source>
</evidence>
<dbReference type="Proteomes" id="UP000266258">
    <property type="component" value="Unassembled WGS sequence"/>
</dbReference>
<evidence type="ECO:0000256" key="3">
    <source>
        <dbReference type="ARBA" id="ARBA00022679"/>
    </source>
</evidence>
<feature type="domain" description="Fucosyltransferase C-terminal" evidence="4">
    <location>
        <begin position="250"/>
        <end position="335"/>
    </location>
</feature>
<dbReference type="GO" id="GO:0016020">
    <property type="term" value="C:membrane"/>
    <property type="evidence" value="ECO:0007669"/>
    <property type="project" value="InterPro"/>
</dbReference>
<gene>
    <name evidence="5" type="ORF">CJP74_05030</name>
</gene>
<dbReference type="InterPro" id="IPR038577">
    <property type="entry name" value="GT10-like_C_sf"/>
</dbReference>
<evidence type="ECO:0000259" key="4">
    <source>
        <dbReference type="Pfam" id="PF00852"/>
    </source>
</evidence>
<keyword evidence="6" id="KW-1185">Reference proteome</keyword>
<dbReference type="AlphaFoldDB" id="A0A3A1Y1Z4"/>
<dbReference type="Gene3D" id="3.40.50.11660">
    <property type="entry name" value="Glycosyl transferase family 10, C-terminal domain"/>
    <property type="match status" value="1"/>
</dbReference>
<dbReference type="InterPro" id="IPR055270">
    <property type="entry name" value="Glyco_tran_10_C"/>
</dbReference>
<protein>
    <recommendedName>
        <fullName evidence="4">Fucosyltransferase C-terminal domain-containing protein</fullName>
    </recommendedName>
</protein>
<sequence length="442" mass="51836">MISSIGYGEIMSSSFSYCGFWYSFDLEQRKAIALYHKFNYQDFPYHTYVVQAFMKRYWVRSELERCVSSYQAKYHLAPEAHWNYPLSVNAKREEPLPQVYGIRSVFHGQENSYEFDFCYNAQDFFANYVDLALGVYLPQAVPALYANYLHVPNYLRSDSVGLHTLYGLPTLAQVEEWVASFEQARKDFPWQLRPGLGICISRHDKIGQMPGVRSAICDLFSQTFAWLTDKAVFYPSKFRRNTNDLQELYHDDKIAYSKNFRFMICPENSYAPGYVTEKIIEAMAAGCIPIYWGGIETELDYFNAKAILFYDPRNPQALSKRLKELWQDQEQLDAFLAEPCFLPGTAARIFLRYIYPVAKRWSELQDNINLYAYLKQPQETTLEAEKLKAEQALAALGLEENKYAYLEQEQNRPPFNYRVNFEEYSQEEKECLLQVLNHYLQE</sequence>
<reference evidence="5 6" key="1">
    <citation type="submission" date="2017-08" db="EMBL/GenBank/DDBJ databases">
        <title>Reclassification of Bisgaard taxon 37 and 44.</title>
        <authorList>
            <person name="Christensen H."/>
        </authorList>
    </citation>
    <scope>NUCLEOTIDE SEQUENCE [LARGE SCALE GENOMIC DNA]</scope>
    <source>
        <strain evidence="5 6">B96_4</strain>
    </source>
</reference>
<keyword evidence="3" id="KW-0808">Transferase</keyword>
<dbReference type="InterPro" id="IPR001503">
    <property type="entry name" value="Glyco_trans_10"/>
</dbReference>
<dbReference type="SUPFAM" id="SSF53756">
    <property type="entry name" value="UDP-Glycosyltransferase/glycogen phosphorylase"/>
    <property type="match status" value="1"/>
</dbReference>
<dbReference type="Pfam" id="PF00852">
    <property type="entry name" value="Glyco_transf_10"/>
    <property type="match status" value="1"/>
</dbReference>
<comment type="similarity">
    <text evidence="1">Belongs to the glycosyltransferase 10 family.</text>
</comment>
<dbReference type="OrthoDB" id="5669520at2"/>
<dbReference type="PANTHER" id="PTHR11929:SF194">
    <property type="entry name" value="ALPHA-(1,3)-FUCOSYLTRANSFERASE 10"/>
    <property type="match status" value="1"/>
</dbReference>
<accession>A0A3A1Y1Z4</accession>
<organism evidence="5 6">
    <name type="scientific">Psittacicella melopsittaci</name>
    <dbReference type="NCBI Taxonomy" id="2028576"/>
    <lineage>
        <taxon>Bacteria</taxon>
        <taxon>Pseudomonadati</taxon>
        <taxon>Pseudomonadota</taxon>
        <taxon>Gammaproteobacteria</taxon>
        <taxon>Pasteurellales</taxon>
        <taxon>Psittacicellaceae</taxon>
        <taxon>Psittacicella</taxon>
    </lineage>
</organism>
<proteinExistence type="inferred from homology"/>
<dbReference type="EMBL" id="NRJH01000043">
    <property type="protein sequence ID" value="RIY32253.1"/>
    <property type="molecule type" value="Genomic_DNA"/>
</dbReference>
<comment type="caution">
    <text evidence="5">The sequence shown here is derived from an EMBL/GenBank/DDBJ whole genome shotgun (WGS) entry which is preliminary data.</text>
</comment>
<name>A0A3A1Y1Z4_9GAMM</name>
<evidence type="ECO:0000256" key="1">
    <source>
        <dbReference type="ARBA" id="ARBA00008919"/>
    </source>
</evidence>
<dbReference type="PANTHER" id="PTHR11929">
    <property type="entry name" value="ALPHA- 1,3 -FUCOSYLTRANSFERASE"/>
    <property type="match status" value="1"/>
</dbReference>
<evidence type="ECO:0000313" key="5">
    <source>
        <dbReference type="EMBL" id="RIY32253.1"/>
    </source>
</evidence>
<evidence type="ECO:0000313" key="6">
    <source>
        <dbReference type="Proteomes" id="UP000266258"/>
    </source>
</evidence>